<dbReference type="Gene3D" id="3.40.50.720">
    <property type="entry name" value="NAD(P)-binding Rossmann-like Domain"/>
    <property type="match status" value="1"/>
</dbReference>
<dbReference type="SUPFAM" id="SSF50129">
    <property type="entry name" value="GroES-like"/>
    <property type="match status" value="1"/>
</dbReference>
<sequence>MKAAVIDRYGQVGEVVTVAEVPAPEVGDQEVLIEVRAAGVNPIDHLIVKGFLAAGELATTRVLGNEVAGVVVAVGAGVTGFAVGDEVFSRVDPQVGGAFAEFVAVHESLVAAKPARLSFEEAAALPLVALTAWQALTEQTQLRAGQRVLIHGGTGGVGSAAIQIAKHLGAEVVTTVGTDGAEQARRLGADQVVEYRKEKFDEVVDSVDVVLDTVGGETQARSFGLLKQGGALVSIVMVPDIEAQRERWGVSVSAFFMHPDGAQLAQLARLVEAGELKPVVQQVFPLDRAPEALLAVEAGGARGKTVISVRP</sequence>
<comment type="caution">
    <text evidence="2">The sequence shown here is derived from an EMBL/GenBank/DDBJ whole genome shotgun (WGS) entry which is preliminary data.</text>
</comment>
<dbReference type="Pfam" id="PF08240">
    <property type="entry name" value="ADH_N"/>
    <property type="match status" value="1"/>
</dbReference>
<dbReference type="Gene3D" id="3.90.180.10">
    <property type="entry name" value="Medium-chain alcohol dehydrogenases, catalytic domain"/>
    <property type="match status" value="1"/>
</dbReference>
<dbReference type="InterPro" id="IPR036291">
    <property type="entry name" value="NAD(P)-bd_dom_sf"/>
</dbReference>
<organism evidence="2 3">
    <name type="scientific">Kitasatospora nipponensis</name>
    <dbReference type="NCBI Taxonomy" id="258049"/>
    <lineage>
        <taxon>Bacteria</taxon>
        <taxon>Bacillati</taxon>
        <taxon>Actinomycetota</taxon>
        <taxon>Actinomycetes</taxon>
        <taxon>Kitasatosporales</taxon>
        <taxon>Streptomycetaceae</taxon>
        <taxon>Kitasatospora</taxon>
    </lineage>
</organism>
<dbReference type="InterPro" id="IPR050700">
    <property type="entry name" value="YIM1/Zinc_Alcohol_DH_Fams"/>
</dbReference>
<dbReference type="InterPro" id="IPR013154">
    <property type="entry name" value="ADH-like_N"/>
</dbReference>
<dbReference type="RefSeq" id="WP_344441160.1">
    <property type="nucleotide sequence ID" value="NZ_BAAALF010000028.1"/>
</dbReference>
<name>A0ABN1W1U6_9ACTN</name>
<dbReference type="SMART" id="SM00829">
    <property type="entry name" value="PKS_ER"/>
    <property type="match status" value="1"/>
</dbReference>
<feature type="domain" description="Enoyl reductase (ER)" evidence="1">
    <location>
        <begin position="10"/>
        <end position="307"/>
    </location>
</feature>
<evidence type="ECO:0000313" key="2">
    <source>
        <dbReference type="EMBL" id="GAA1231398.1"/>
    </source>
</evidence>
<proteinExistence type="predicted"/>
<gene>
    <name evidence="2" type="ORF">GCM10009665_22170</name>
</gene>
<dbReference type="Proteomes" id="UP001500037">
    <property type="component" value="Unassembled WGS sequence"/>
</dbReference>
<dbReference type="InterPro" id="IPR011032">
    <property type="entry name" value="GroES-like_sf"/>
</dbReference>
<dbReference type="SUPFAM" id="SSF51735">
    <property type="entry name" value="NAD(P)-binding Rossmann-fold domains"/>
    <property type="match status" value="1"/>
</dbReference>
<keyword evidence="3" id="KW-1185">Reference proteome</keyword>
<evidence type="ECO:0000259" key="1">
    <source>
        <dbReference type="SMART" id="SM00829"/>
    </source>
</evidence>
<dbReference type="InterPro" id="IPR020843">
    <property type="entry name" value="ER"/>
</dbReference>
<dbReference type="Pfam" id="PF13602">
    <property type="entry name" value="ADH_zinc_N_2"/>
    <property type="match status" value="1"/>
</dbReference>
<reference evidence="2 3" key="1">
    <citation type="journal article" date="2019" name="Int. J. Syst. Evol. Microbiol.">
        <title>The Global Catalogue of Microorganisms (GCM) 10K type strain sequencing project: providing services to taxonomists for standard genome sequencing and annotation.</title>
        <authorList>
            <consortium name="The Broad Institute Genomics Platform"/>
            <consortium name="The Broad Institute Genome Sequencing Center for Infectious Disease"/>
            <person name="Wu L."/>
            <person name="Ma J."/>
        </authorList>
    </citation>
    <scope>NUCLEOTIDE SEQUENCE [LARGE SCALE GENOMIC DNA]</scope>
    <source>
        <strain evidence="2 3">JCM 13004</strain>
    </source>
</reference>
<dbReference type="PANTHER" id="PTHR11695:SF294">
    <property type="entry name" value="RETICULON-4-INTERACTING PROTEIN 1, MITOCHONDRIAL"/>
    <property type="match status" value="1"/>
</dbReference>
<dbReference type="PANTHER" id="PTHR11695">
    <property type="entry name" value="ALCOHOL DEHYDROGENASE RELATED"/>
    <property type="match status" value="1"/>
</dbReference>
<accession>A0ABN1W1U6</accession>
<dbReference type="EMBL" id="BAAALF010000028">
    <property type="protein sequence ID" value="GAA1231398.1"/>
    <property type="molecule type" value="Genomic_DNA"/>
</dbReference>
<evidence type="ECO:0000313" key="3">
    <source>
        <dbReference type="Proteomes" id="UP001500037"/>
    </source>
</evidence>
<dbReference type="CDD" id="cd05289">
    <property type="entry name" value="MDR_like_2"/>
    <property type="match status" value="1"/>
</dbReference>
<protein>
    <submittedName>
        <fullName evidence="2">NADP-dependent oxidoreductase</fullName>
    </submittedName>
</protein>